<dbReference type="EMBL" id="JACIDN010000002">
    <property type="protein sequence ID" value="MBB3901649.1"/>
    <property type="molecule type" value="Genomic_DNA"/>
</dbReference>
<feature type="compositionally biased region" description="Low complexity" evidence="1">
    <location>
        <begin position="125"/>
        <end position="136"/>
    </location>
</feature>
<dbReference type="AlphaFoldDB" id="A0A7W6AI77"/>
<evidence type="ECO:0000256" key="1">
    <source>
        <dbReference type="SAM" id="MobiDB-lite"/>
    </source>
</evidence>
<dbReference type="RefSeq" id="WP_246412861.1">
    <property type="nucleotide sequence ID" value="NZ_BSPG01000008.1"/>
</dbReference>
<feature type="region of interest" description="Disordered" evidence="1">
    <location>
        <begin position="29"/>
        <end position="153"/>
    </location>
</feature>
<evidence type="ECO:0000313" key="3">
    <source>
        <dbReference type="Proteomes" id="UP000517759"/>
    </source>
</evidence>
<reference evidence="2 3" key="1">
    <citation type="submission" date="2020-08" db="EMBL/GenBank/DDBJ databases">
        <title>Genomic Encyclopedia of Type Strains, Phase IV (KMG-IV): sequencing the most valuable type-strain genomes for metagenomic binning, comparative biology and taxonomic classification.</title>
        <authorList>
            <person name="Goeker M."/>
        </authorList>
    </citation>
    <scope>NUCLEOTIDE SEQUENCE [LARGE SCALE GENOMIC DNA]</scope>
    <source>
        <strain evidence="2 3">DSM 24105</strain>
    </source>
</reference>
<feature type="compositionally biased region" description="Pro residues" evidence="1">
    <location>
        <begin position="137"/>
        <end position="153"/>
    </location>
</feature>
<proteinExistence type="predicted"/>
<accession>A0A7W6AI77</accession>
<sequence>MRVVTLMCLAFAGLVGVGGFCTPVLARGTSAQPQPVPAQPAPAPATPAAAAPAAAGRPSGIRGAEKRRRSYASCNRESHNRSLRGGARRRFLIRCRLGYERRRPGQATTQGAQPQTPPPPVAKSNPPQNQAPAKPASVPPTMPVQPQPPAKRP</sequence>
<dbReference type="Proteomes" id="UP000517759">
    <property type="component" value="Unassembled WGS sequence"/>
</dbReference>
<feature type="compositionally biased region" description="Low complexity" evidence="1">
    <location>
        <begin position="46"/>
        <end position="55"/>
    </location>
</feature>
<protein>
    <submittedName>
        <fullName evidence="2">Uncharacterized protein</fullName>
    </submittedName>
</protein>
<evidence type="ECO:0000313" key="2">
    <source>
        <dbReference type="EMBL" id="MBB3901649.1"/>
    </source>
</evidence>
<organism evidence="2 3">
    <name type="scientific">Methylobacterium brachythecii</name>
    <dbReference type="NCBI Taxonomy" id="1176177"/>
    <lineage>
        <taxon>Bacteria</taxon>
        <taxon>Pseudomonadati</taxon>
        <taxon>Pseudomonadota</taxon>
        <taxon>Alphaproteobacteria</taxon>
        <taxon>Hyphomicrobiales</taxon>
        <taxon>Methylobacteriaceae</taxon>
        <taxon>Methylobacterium</taxon>
    </lineage>
</organism>
<feature type="compositionally biased region" description="Low complexity" evidence="1">
    <location>
        <begin position="105"/>
        <end position="114"/>
    </location>
</feature>
<gene>
    <name evidence="2" type="ORF">GGR33_001135</name>
</gene>
<feature type="compositionally biased region" description="Pro residues" evidence="1">
    <location>
        <begin position="34"/>
        <end position="45"/>
    </location>
</feature>
<name>A0A7W6AI77_9HYPH</name>
<comment type="caution">
    <text evidence="2">The sequence shown here is derived from an EMBL/GenBank/DDBJ whole genome shotgun (WGS) entry which is preliminary data.</text>
</comment>